<dbReference type="InterPro" id="IPR020084">
    <property type="entry name" value="NUDIX_hydrolase_CS"/>
</dbReference>
<dbReference type="SUPFAM" id="SSF55811">
    <property type="entry name" value="Nudix"/>
    <property type="match status" value="1"/>
</dbReference>
<evidence type="ECO:0000256" key="5">
    <source>
        <dbReference type="RuleBase" id="RU003476"/>
    </source>
</evidence>
<comment type="caution">
    <text evidence="8">The sequence shown here is derived from an EMBL/GenBank/DDBJ whole genome shotgun (WGS) entry which is preliminary data.</text>
</comment>
<evidence type="ECO:0000259" key="7">
    <source>
        <dbReference type="PROSITE" id="PS51462"/>
    </source>
</evidence>
<dbReference type="PROSITE" id="PS00893">
    <property type="entry name" value="NUDIX_BOX"/>
    <property type="match status" value="1"/>
</dbReference>
<dbReference type="EMBL" id="SODF01000003">
    <property type="protein sequence ID" value="TDW15692.1"/>
    <property type="molecule type" value="Genomic_DNA"/>
</dbReference>
<evidence type="ECO:0000256" key="2">
    <source>
        <dbReference type="ARBA" id="ARBA00005582"/>
    </source>
</evidence>
<dbReference type="PANTHER" id="PTHR43046:SF12">
    <property type="entry name" value="GDP-MANNOSE MANNOSYL HYDROLASE"/>
    <property type="match status" value="1"/>
</dbReference>
<dbReference type="InterPro" id="IPR020476">
    <property type="entry name" value="Nudix_hydrolase"/>
</dbReference>
<keyword evidence="4" id="KW-0460">Magnesium</keyword>
<protein>
    <submittedName>
        <fullName evidence="8">NUDIX domain-containing protein</fullName>
    </submittedName>
</protein>
<dbReference type="AlphaFoldDB" id="A0A4R7ZEJ9"/>
<dbReference type="PANTHER" id="PTHR43046">
    <property type="entry name" value="GDP-MANNOSE MANNOSYL HYDROLASE"/>
    <property type="match status" value="1"/>
</dbReference>
<evidence type="ECO:0000313" key="8">
    <source>
        <dbReference type="EMBL" id="TDW15692.1"/>
    </source>
</evidence>
<organism evidence="8 9">
    <name type="scientific">Kribbella kalugense</name>
    <dbReference type="NCBI Taxonomy" id="2512221"/>
    <lineage>
        <taxon>Bacteria</taxon>
        <taxon>Bacillati</taxon>
        <taxon>Actinomycetota</taxon>
        <taxon>Actinomycetes</taxon>
        <taxon>Propionibacteriales</taxon>
        <taxon>Kribbellaceae</taxon>
        <taxon>Kribbella</taxon>
    </lineage>
</organism>
<feature type="transmembrane region" description="Helical" evidence="6">
    <location>
        <begin position="164"/>
        <end position="181"/>
    </location>
</feature>
<keyword evidence="3 5" id="KW-0378">Hydrolase</keyword>
<sequence length="315" mass="35401">MKLLLVDDEDRVLLIHAKDPQTDAKCWYPVGGGIEAGETLQDAAAREAYEETGLAELPPGVPVWLRDHRYEFDGQAFDVHEEWLLHRVERFEPAPAELSDYETRTILGFRWWQLHELTNTTETIFPPQLGQLLTDLIANGVPPEPFNLNVVLASASTRGAWRGGVLPALAGIVFIVGGIAVDTLGVVIAGAAFVLAGIVRAAWWAKVCATSRLVDDGRHLVWMYRGERREEVPWSDLRHVLFQRYARHVTWAFGPRWGGPFPYVLIDSRADRPAGLRHFAEIFIIDKAQLQAADEALANACLQHRVTYHGIESRW</sequence>
<comment type="cofactor">
    <cofactor evidence="1">
        <name>Mg(2+)</name>
        <dbReference type="ChEBI" id="CHEBI:18420"/>
    </cofactor>
</comment>
<evidence type="ECO:0000256" key="1">
    <source>
        <dbReference type="ARBA" id="ARBA00001946"/>
    </source>
</evidence>
<feature type="transmembrane region" description="Helical" evidence="6">
    <location>
        <begin position="187"/>
        <end position="205"/>
    </location>
</feature>
<dbReference type="RefSeq" id="WP_255512130.1">
    <property type="nucleotide sequence ID" value="NZ_SODF01000003.1"/>
</dbReference>
<keyword evidence="6" id="KW-1133">Transmembrane helix</keyword>
<evidence type="ECO:0000313" key="9">
    <source>
        <dbReference type="Proteomes" id="UP000295447"/>
    </source>
</evidence>
<dbReference type="InterPro" id="IPR015797">
    <property type="entry name" value="NUDIX_hydrolase-like_dom_sf"/>
</dbReference>
<dbReference type="Proteomes" id="UP000295447">
    <property type="component" value="Unassembled WGS sequence"/>
</dbReference>
<keyword evidence="6" id="KW-0472">Membrane</keyword>
<dbReference type="PROSITE" id="PS51462">
    <property type="entry name" value="NUDIX"/>
    <property type="match status" value="1"/>
</dbReference>
<dbReference type="PRINTS" id="PR00502">
    <property type="entry name" value="NUDIXFAMILY"/>
</dbReference>
<gene>
    <name evidence="8" type="ORF">EV650_7182</name>
</gene>
<evidence type="ECO:0000256" key="3">
    <source>
        <dbReference type="ARBA" id="ARBA00022801"/>
    </source>
</evidence>
<dbReference type="Gene3D" id="3.90.79.10">
    <property type="entry name" value="Nucleoside Triphosphate Pyrophosphohydrolase"/>
    <property type="match status" value="1"/>
</dbReference>
<accession>A0A4R7ZEJ9</accession>
<comment type="similarity">
    <text evidence="2 5">Belongs to the Nudix hydrolase family.</text>
</comment>
<evidence type="ECO:0000256" key="4">
    <source>
        <dbReference type="ARBA" id="ARBA00022842"/>
    </source>
</evidence>
<dbReference type="InterPro" id="IPR000086">
    <property type="entry name" value="NUDIX_hydrolase_dom"/>
</dbReference>
<evidence type="ECO:0000256" key="6">
    <source>
        <dbReference type="SAM" id="Phobius"/>
    </source>
</evidence>
<dbReference type="Pfam" id="PF00293">
    <property type="entry name" value="NUDIX"/>
    <property type="match status" value="1"/>
</dbReference>
<dbReference type="GO" id="GO:0016787">
    <property type="term" value="F:hydrolase activity"/>
    <property type="evidence" value="ECO:0007669"/>
    <property type="project" value="UniProtKB-KW"/>
</dbReference>
<reference evidence="8 9" key="1">
    <citation type="submission" date="2019-03" db="EMBL/GenBank/DDBJ databases">
        <title>Genomic Encyclopedia of Type Strains, Phase III (KMG-III): the genomes of soil and plant-associated and newly described type strains.</title>
        <authorList>
            <person name="Whitman W."/>
        </authorList>
    </citation>
    <scope>NUCLEOTIDE SEQUENCE [LARGE SCALE GENOMIC DNA]</scope>
    <source>
        <strain evidence="8 9">VKM Ac-2570</strain>
    </source>
</reference>
<keyword evidence="9" id="KW-1185">Reference proteome</keyword>
<proteinExistence type="inferred from homology"/>
<keyword evidence="6" id="KW-0812">Transmembrane</keyword>
<dbReference type="CDD" id="cd04685">
    <property type="entry name" value="NUDIX_Hydrolase"/>
    <property type="match status" value="1"/>
</dbReference>
<feature type="domain" description="Nudix hydrolase" evidence="7">
    <location>
        <begin position="1"/>
        <end position="133"/>
    </location>
</feature>
<name>A0A4R7ZEJ9_9ACTN</name>